<gene>
    <name evidence="1" type="ORF">H4K34_01310</name>
</gene>
<protein>
    <submittedName>
        <fullName evidence="1">Uncharacterized protein</fullName>
    </submittedName>
</protein>
<accession>A0A7H0VFL2</accession>
<dbReference type="EMBL" id="CP060139">
    <property type="protein sequence ID" value="QNR24510.1"/>
    <property type="molecule type" value="Genomic_DNA"/>
</dbReference>
<evidence type="ECO:0000313" key="2">
    <source>
        <dbReference type="Proteomes" id="UP000516305"/>
    </source>
</evidence>
<dbReference type="RefSeq" id="WP_210759037.1">
    <property type="nucleotide sequence ID" value="NZ_CP060139.1"/>
</dbReference>
<dbReference type="AlphaFoldDB" id="A0A7H0VFL2"/>
<reference evidence="1 2" key="1">
    <citation type="submission" date="2020-08" db="EMBL/GenBank/DDBJ databases">
        <title>Croceimicrobium hydrocarbonivorans gen. nov., sp. nov., a novel marine bacterium isolated from a bacterial consortium that degrades polyethylene terephthalate.</title>
        <authorList>
            <person name="Liu R."/>
        </authorList>
    </citation>
    <scope>NUCLEOTIDE SEQUENCE [LARGE SCALE GENOMIC DNA]</scope>
    <source>
        <strain evidence="1 2">A20-9</strain>
    </source>
</reference>
<organism evidence="1 2">
    <name type="scientific">Croceimicrobium hydrocarbonivorans</name>
    <dbReference type="NCBI Taxonomy" id="2761580"/>
    <lineage>
        <taxon>Bacteria</taxon>
        <taxon>Pseudomonadati</taxon>
        <taxon>Bacteroidota</taxon>
        <taxon>Flavobacteriia</taxon>
        <taxon>Flavobacteriales</taxon>
        <taxon>Owenweeksiaceae</taxon>
        <taxon>Croceimicrobium</taxon>
    </lineage>
</organism>
<name>A0A7H0VFL2_9FLAO</name>
<keyword evidence="2" id="KW-1185">Reference proteome</keyword>
<evidence type="ECO:0000313" key="1">
    <source>
        <dbReference type="EMBL" id="QNR24510.1"/>
    </source>
</evidence>
<proteinExistence type="predicted"/>
<sequence length="142" mass="16704">MLTSLMLSLIGLLTFSSEPVFTELSSAEWESQYANTKAYYSFRCSSDDSNEKGSLKLKYDTKKELLNCDCSKGSNIQIQTNKFEHLDAPFKAIDFDLLSNFMKEHKMKLYSFTLYHIEQEAHILLEMKNRQGETQYWRYQKH</sequence>
<dbReference type="KEGG" id="chyd:H4K34_01310"/>
<dbReference type="Proteomes" id="UP000516305">
    <property type="component" value="Chromosome"/>
</dbReference>